<sequence length="270" mass="31550">MKYDYVLSFGDSTVAGTELIFQQTPTFLKERLLPLKHNLDIRKDADIQEDQLKEKELSFSNTLAKKFGIPCINFAIPAGSNDRNLRLLPEALLKYPNSLVLFNYSYADRSELFMPDSPAFFHTDSDDYIQLTPSFINGPSFDIGSKKYQELIKTWITDFYNIPDNYNRFKTYNMLLTVELLCKHYAKNFTQIFLYDRILLEPNFQKETYSTIDKNYIFKFDIPDIPSLQNKNFGSLQRWAETNKYPTCAGGHIGQKAHDEFANLLYDYFK</sequence>
<dbReference type="EMBL" id="LR796274">
    <property type="protein sequence ID" value="CAB4133679.1"/>
    <property type="molecule type" value="Genomic_DNA"/>
</dbReference>
<organism evidence="1">
    <name type="scientific">uncultured Caudovirales phage</name>
    <dbReference type="NCBI Taxonomy" id="2100421"/>
    <lineage>
        <taxon>Viruses</taxon>
        <taxon>Duplodnaviria</taxon>
        <taxon>Heunggongvirae</taxon>
        <taxon>Uroviricota</taxon>
        <taxon>Caudoviricetes</taxon>
        <taxon>Peduoviridae</taxon>
        <taxon>Maltschvirus</taxon>
        <taxon>Maltschvirus maltsch</taxon>
    </lineage>
</organism>
<evidence type="ECO:0000313" key="1">
    <source>
        <dbReference type="EMBL" id="CAB4133679.1"/>
    </source>
</evidence>
<reference evidence="1" key="1">
    <citation type="submission" date="2020-04" db="EMBL/GenBank/DDBJ databases">
        <authorList>
            <person name="Chiriac C."/>
            <person name="Salcher M."/>
            <person name="Ghai R."/>
            <person name="Kavagutti S V."/>
        </authorList>
    </citation>
    <scope>NUCLEOTIDE SEQUENCE</scope>
</reference>
<proteinExistence type="predicted"/>
<gene>
    <name evidence="1" type="ORF">UFOVP257_401</name>
</gene>
<protein>
    <submittedName>
        <fullName evidence="1">Uncharacterized protein</fullName>
    </submittedName>
</protein>
<accession>A0A6J5LPQ4</accession>
<name>A0A6J5LPQ4_9CAUD</name>